<dbReference type="Pfam" id="PF00072">
    <property type="entry name" value="Response_reg"/>
    <property type="match status" value="1"/>
</dbReference>
<organism evidence="4 5">
    <name type="scientific">Streptosporangium oxazolinicum</name>
    <dbReference type="NCBI Taxonomy" id="909287"/>
    <lineage>
        <taxon>Bacteria</taxon>
        <taxon>Bacillati</taxon>
        <taxon>Actinomycetota</taxon>
        <taxon>Actinomycetes</taxon>
        <taxon>Streptosporangiales</taxon>
        <taxon>Streptosporangiaceae</taxon>
        <taxon>Streptosporangium</taxon>
    </lineage>
</organism>
<protein>
    <submittedName>
        <fullName evidence="4">Response regulator transcription factor</fullName>
    </submittedName>
</protein>
<dbReference type="SUPFAM" id="SSF52172">
    <property type="entry name" value="CheY-like"/>
    <property type="match status" value="1"/>
</dbReference>
<evidence type="ECO:0000313" key="5">
    <source>
        <dbReference type="Proteomes" id="UP001501251"/>
    </source>
</evidence>
<dbReference type="EMBL" id="BAABAQ010000014">
    <property type="protein sequence ID" value="GAA4204852.1"/>
    <property type="molecule type" value="Genomic_DNA"/>
</dbReference>
<accession>A0ABP8BFQ1</accession>
<keyword evidence="5" id="KW-1185">Reference proteome</keyword>
<proteinExistence type="predicted"/>
<dbReference type="InterPro" id="IPR001789">
    <property type="entry name" value="Sig_transdc_resp-reg_receiver"/>
</dbReference>
<reference evidence="5" key="1">
    <citation type="journal article" date="2019" name="Int. J. Syst. Evol. Microbiol.">
        <title>The Global Catalogue of Microorganisms (GCM) 10K type strain sequencing project: providing services to taxonomists for standard genome sequencing and annotation.</title>
        <authorList>
            <consortium name="The Broad Institute Genomics Platform"/>
            <consortium name="The Broad Institute Genome Sequencing Center for Infectious Disease"/>
            <person name="Wu L."/>
            <person name="Ma J."/>
        </authorList>
    </citation>
    <scope>NUCLEOTIDE SEQUENCE [LARGE SCALE GENOMIC DNA]</scope>
    <source>
        <strain evidence="5">JCM 17388</strain>
    </source>
</reference>
<evidence type="ECO:0000259" key="3">
    <source>
        <dbReference type="PROSITE" id="PS50110"/>
    </source>
</evidence>
<dbReference type="SMART" id="SM00448">
    <property type="entry name" value="REC"/>
    <property type="match status" value="1"/>
</dbReference>
<dbReference type="InterPro" id="IPR058245">
    <property type="entry name" value="NreC/VraR/RcsB-like_REC"/>
</dbReference>
<gene>
    <name evidence="4" type="ORF">GCM10022252_64450</name>
</gene>
<dbReference type="Gene3D" id="3.40.50.2300">
    <property type="match status" value="1"/>
</dbReference>
<dbReference type="InterPro" id="IPR050595">
    <property type="entry name" value="Bact_response_regulator"/>
</dbReference>
<dbReference type="RefSeq" id="WP_344921934.1">
    <property type="nucleotide sequence ID" value="NZ_BAABAQ010000014.1"/>
</dbReference>
<dbReference type="CDD" id="cd17535">
    <property type="entry name" value="REC_NarL-like"/>
    <property type="match status" value="1"/>
</dbReference>
<dbReference type="PANTHER" id="PTHR44591:SF24">
    <property type="entry name" value="PROTEIN-GLUTAMATE METHYLESTERASE_PROTEIN-GLUTAMINE GLUTAMINASE 1"/>
    <property type="match status" value="1"/>
</dbReference>
<evidence type="ECO:0000313" key="4">
    <source>
        <dbReference type="EMBL" id="GAA4204852.1"/>
    </source>
</evidence>
<dbReference type="Proteomes" id="UP001501251">
    <property type="component" value="Unassembled WGS sequence"/>
</dbReference>
<dbReference type="PANTHER" id="PTHR44591">
    <property type="entry name" value="STRESS RESPONSE REGULATOR PROTEIN 1"/>
    <property type="match status" value="1"/>
</dbReference>
<name>A0ABP8BFQ1_9ACTN</name>
<dbReference type="InterPro" id="IPR011006">
    <property type="entry name" value="CheY-like_superfamily"/>
</dbReference>
<sequence length="134" mass="14203">MAIRCLIVDDSDHFRSAARALLEGEGITVVGTASASGDALRQIDDVRPDVALVDVDLGEENGFEVARRLVAARLRPPPRVILISTYAEKDLAEMIAASPAVAFLSKSALSGAAIREILRKADGEEDPNGPARLP</sequence>
<feature type="modified residue" description="4-aspartylphosphate" evidence="2">
    <location>
        <position position="54"/>
    </location>
</feature>
<evidence type="ECO:0000256" key="1">
    <source>
        <dbReference type="ARBA" id="ARBA00022553"/>
    </source>
</evidence>
<feature type="domain" description="Response regulatory" evidence="3">
    <location>
        <begin position="4"/>
        <end position="121"/>
    </location>
</feature>
<keyword evidence="1 2" id="KW-0597">Phosphoprotein</keyword>
<evidence type="ECO:0000256" key="2">
    <source>
        <dbReference type="PROSITE-ProRule" id="PRU00169"/>
    </source>
</evidence>
<comment type="caution">
    <text evidence="4">The sequence shown here is derived from an EMBL/GenBank/DDBJ whole genome shotgun (WGS) entry which is preliminary data.</text>
</comment>
<dbReference type="PROSITE" id="PS50110">
    <property type="entry name" value="RESPONSE_REGULATORY"/>
    <property type="match status" value="1"/>
</dbReference>